<dbReference type="InterPro" id="IPR001279">
    <property type="entry name" value="Metallo-B-lactamas"/>
</dbReference>
<keyword evidence="3" id="KW-1185">Reference proteome</keyword>
<protein>
    <submittedName>
        <fullName evidence="2">MBL fold metallo-hydrolase</fullName>
    </submittedName>
</protein>
<evidence type="ECO:0000259" key="1">
    <source>
        <dbReference type="SMART" id="SM00849"/>
    </source>
</evidence>
<dbReference type="EMBL" id="JAHBAY010000004">
    <property type="protein sequence ID" value="MBT0769419.1"/>
    <property type="molecule type" value="Genomic_DNA"/>
</dbReference>
<dbReference type="Gene3D" id="3.60.15.10">
    <property type="entry name" value="Ribonuclease Z/Hydroxyacylglutathione hydrolase-like"/>
    <property type="match status" value="1"/>
</dbReference>
<proteinExistence type="predicted"/>
<dbReference type="InterPro" id="IPR050855">
    <property type="entry name" value="NDM-1-like"/>
</dbReference>
<sequence length="245" mass="26671">MPVEEVAENLWFAHHRNTNWVLYGDDTGVTLIDGGYPGERDLVEQSIRAIGRRPQDVRGILITHAHLDHLGGLPWLAERHGVPVYTSEREAAHARREFLEQISLKQVLSHLHHRPWRTWLRQVAPLFVGKMDTSLPTAQAFPHDGPLDLPGSPVPVAAEGHTSGHVGYHFPALGALVTGDALVTAHGTSRLQGPQLLHTDFQEDLAQAARSLDGFVRTGAVLILPGHGPALRMPIAEAVAAARAA</sequence>
<evidence type="ECO:0000313" key="2">
    <source>
        <dbReference type="EMBL" id="MBT0769419.1"/>
    </source>
</evidence>
<dbReference type="Pfam" id="PF00753">
    <property type="entry name" value="Lactamase_B"/>
    <property type="match status" value="1"/>
</dbReference>
<dbReference type="RefSeq" id="WP_214155721.1">
    <property type="nucleotide sequence ID" value="NZ_JAHBAY010000004.1"/>
</dbReference>
<evidence type="ECO:0000313" key="3">
    <source>
        <dbReference type="Proteomes" id="UP001197247"/>
    </source>
</evidence>
<dbReference type="CDD" id="cd07721">
    <property type="entry name" value="yflN-like_MBL-fold"/>
    <property type="match status" value="1"/>
</dbReference>
<dbReference type="PANTHER" id="PTHR42951:SF14">
    <property type="entry name" value="METALLO-BETA-LACTAMASE SUPERFAMILY PROTEIN"/>
    <property type="match status" value="1"/>
</dbReference>
<gene>
    <name evidence="2" type="ORF">KIH74_10845</name>
</gene>
<dbReference type="InterPro" id="IPR036866">
    <property type="entry name" value="RibonucZ/Hydroxyglut_hydro"/>
</dbReference>
<reference evidence="2 3" key="1">
    <citation type="submission" date="2021-05" db="EMBL/GenBank/DDBJ databases">
        <title>Kineosporia and Streptomyces sp. nov. two new marine actinobacteria isolated from Coral.</title>
        <authorList>
            <person name="Buangrab K."/>
            <person name="Sutthacheep M."/>
            <person name="Yeemin T."/>
            <person name="Harunari E."/>
            <person name="Igarashi Y."/>
            <person name="Kanchanasin P."/>
            <person name="Tanasupawat S."/>
            <person name="Phongsopitanun W."/>
        </authorList>
    </citation>
    <scope>NUCLEOTIDE SEQUENCE [LARGE SCALE GENOMIC DNA]</scope>
    <source>
        <strain evidence="2 3">J2-2</strain>
    </source>
</reference>
<name>A0ABS5TIL4_9ACTN</name>
<organism evidence="2 3">
    <name type="scientific">Kineosporia corallincola</name>
    <dbReference type="NCBI Taxonomy" id="2835133"/>
    <lineage>
        <taxon>Bacteria</taxon>
        <taxon>Bacillati</taxon>
        <taxon>Actinomycetota</taxon>
        <taxon>Actinomycetes</taxon>
        <taxon>Kineosporiales</taxon>
        <taxon>Kineosporiaceae</taxon>
        <taxon>Kineosporia</taxon>
    </lineage>
</organism>
<dbReference type="SUPFAM" id="SSF56281">
    <property type="entry name" value="Metallo-hydrolase/oxidoreductase"/>
    <property type="match status" value="1"/>
</dbReference>
<dbReference type="SMART" id="SM00849">
    <property type="entry name" value="Lactamase_B"/>
    <property type="match status" value="1"/>
</dbReference>
<comment type="caution">
    <text evidence="2">The sequence shown here is derived from an EMBL/GenBank/DDBJ whole genome shotgun (WGS) entry which is preliminary data.</text>
</comment>
<accession>A0ABS5TIL4</accession>
<dbReference type="PANTHER" id="PTHR42951">
    <property type="entry name" value="METALLO-BETA-LACTAMASE DOMAIN-CONTAINING"/>
    <property type="match status" value="1"/>
</dbReference>
<feature type="domain" description="Metallo-beta-lactamase" evidence="1">
    <location>
        <begin position="17"/>
        <end position="227"/>
    </location>
</feature>
<dbReference type="Proteomes" id="UP001197247">
    <property type="component" value="Unassembled WGS sequence"/>
</dbReference>